<dbReference type="GO" id="GO:0005634">
    <property type="term" value="C:nucleus"/>
    <property type="evidence" value="ECO:0000318"/>
    <property type="project" value="GO_Central"/>
</dbReference>
<feature type="domain" description="MADF" evidence="1">
    <location>
        <begin position="11"/>
        <end position="105"/>
    </location>
</feature>
<dbReference type="OrthoDB" id="5779735at2759"/>
<dbReference type="EMBL" id="DS985258">
    <property type="protein sequence ID" value="EDV20672.1"/>
    <property type="molecule type" value="Genomic_DNA"/>
</dbReference>
<evidence type="ECO:0000313" key="2">
    <source>
        <dbReference type="EMBL" id="EDV20672.1"/>
    </source>
</evidence>
<gene>
    <name evidence="2" type="ORF">TRIADDRAFT_60838</name>
</gene>
<dbReference type="PANTHER" id="PTHR12243">
    <property type="entry name" value="MADF DOMAIN TRANSCRIPTION FACTOR"/>
    <property type="match status" value="1"/>
</dbReference>
<dbReference type="InterPro" id="IPR039353">
    <property type="entry name" value="TF_Adf1"/>
</dbReference>
<dbReference type="SMART" id="SM00595">
    <property type="entry name" value="MADF"/>
    <property type="match status" value="1"/>
</dbReference>
<dbReference type="PROSITE" id="PS51029">
    <property type="entry name" value="MADF"/>
    <property type="match status" value="1"/>
</dbReference>
<dbReference type="InParanoid" id="B3S9A9"/>
<dbReference type="PANTHER" id="PTHR12243:SF67">
    <property type="entry name" value="COREPRESSOR OF PANGOLIN, ISOFORM A-RELATED"/>
    <property type="match status" value="1"/>
</dbReference>
<dbReference type="GO" id="GO:0006357">
    <property type="term" value="P:regulation of transcription by RNA polymerase II"/>
    <property type="evidence" value="ECO:0000318"/>
    <property type="project" value="GO_Central"/>
</dbReference>
<dbReference type="Pfam" id="PF10545">
    <property type="entry name" value="MADF_DNA_bdg"/>
    <property type="match status" value="1"/>
</dbReference>
<organism evidence="2 3">
    <name type="scientific">Trichoplax adhaerens</name>
    <name type="common">Trichoplax reptans</name>
    <dbReference type="NCBI Taxonomy" id="10228"/>
    <lineage>
        <taxon>Eukaryota</taxon>
        <taxon>Metazoa</taxon>
        <taxon>Placozoa</taxon>
        <taxon>Uniplacotomia</taxon>
        <taxon>Trichoplacea</taxon>
        <taxon>Trichoplacidae</taxon>
        <taxon>Trichoplax</taxon>
    </lineage>
</organism>
<accession>B3S9A9</accession>
<dbReference type="STRING" id="10228.B3S9A9"/>
<dbReference type="Proteomes" id="UP000009022">
    <property type="component" value="Unassembled WGS sequence"/>
</dbReference>
<dbReference type="AlphaFoldDB" id="B3S9A9"/>
<evidence type="ECO:0000313" key="3">
    <source>
        <dbReference type="Proteomes" id="UP000009022"/>
    </source>
</evidence>
<dbReference type="OMA" id="YSDNIHK"/>
<dbReference type="RefSeq" id="XP_002116872.1">
    <property type="nucleotide sequence ID" value="XM_002116836.1"/>
</dbReference>
<dbReference type="CTD" id="6758027"/>
<dbReference type="GeneID" id="6758027"/>
<sequence>MQKLTNEEKKRLIHLVERHPILYDTNHEGFSDVKKKDKIWGFIGEALSIHGELARKNWKNLRDSFRKNAKLTSPKNSEPSADQSNPISMSYKYGEEMQFISSHIKPRGKECIYNFSSRISNSDDGQTEESATLWDVLVSDQSDKEEPTMEIAPQKVIPSLCGTRKRKIAVKTNDRGVQTDTVEVNDTKAEEINFYEGETEMLKFFESIATVTGHFPQRTRSIIRFKISQLVYEAELQIHPTDSATLSTHGNL</sequence>
<dbReference type="PhylomeDB" id="B3S9A9"/>
<dbReference type="InterPro" id="IPR006578">
    <property type="entry name" value="MADF-dom"/>
</dbReference>
<dbReference type="KEGG" id="tad:TRIADDRAFT_60838"/>
<dbReference type="HOGENOM" id="CLU_1103989_0_0_1"/>
<protein>
    <recommendedName>
        <fullName evidence="1">MADF domain-containing protein</fullName>
    </recommendedName>
</protein>
<evidence type="ECO:0000259" key="1">
    <source>
        <dbReference type="PROSITE" id="PS51029"/>
    </source>
</evidence>
<reference evidence="2 3" key="1">
    <citation type="journal article" date="2008" name="Nature">
        <title>The Trichoplax genome and the nature of placozoans.</title>
        <authorList>
            <person name="Srivastava M."/>
            <person name="Begovic E."/>
            <person name="Chapman J."/>
            <person name="Putnam N.H."/>
            <person name="Hellsten U."/>
            <person name="Kawashima T."/>
            <person name="Kuo A."/>
            <person name="Mitros T."/>
            <person name="Salamov A."/>
            <person name="Carpenter M.L."/>
            <person name="Signorovitch A.Y."/>
            <person name="Moreno M.A."/>
            <person name="Kamm K."/>
            <person name="Grimwood J."/>
            <person name="Schmutz J."/>
            <person name="Shapiro H."/>
            <person name="Grigoriev I.V."/>
            <person name="Buss L.W."/>
            <person name="Schierwater B."/>
            <person name="Dellaporta S.L."/>
            <person name="Rokhsar D.S."/>
        </authorList>
    </citation>
    <scope>NUCLEOTIDE SEQUENCE [LARGE SCALE GENOMIC DNA]</scope>
    <source>
        <strain evidence="2 3">Grell-BS-1999</strain>
    </source>
</reference>
<name>B3S9A9_TRIAD</name>
<dbReference type="GO" id="GO:0005667">
    <property type="term" value="C:transcription regulator complex"/>
    <property type="evidence" value="ECO:0000318"/>
    <property type="project" value="GO_Central"/>
</dbReference>
<keyword evidence="3" id="KW-1185">Reference proteome</keyword>
<proteinExistence type="predicted"/>